<gene>
    <name evidence="2" type="ORF">HXK03_05185</name>
</gene>
<dbReference type="AlphaFoldDB" id="A0A929QYA5"/>
<dbReference type="EMBL" id="JABZFZ010000247">
    <property type="protein sequence ID" value="MBF0940251.1"/>
    <property type="molecule type" value="Genomic_DNA"/>
</dbReference>
<reference evidence="2" key="1">
    <citation type="submission" date="2020-04" db="EMBL/GenBank/DDBJ databases">
        <title>Deep metagenomics examines the oral microbiome during advanced dental caries in children, revealing novel taxa and co-occurrences with host molecules.</title>
        <authorList>
            <person name="Baker J.L."/>
            <person name="Morton J.T."/>
            <person name="Dinis M."/>
            <person name="Alvarez R."/>
            <person name="Tran N.C."/>
            <person name="Knight R."/>
            <person name="Edlund A."/>
        </authorList>
    </citation>
    <scope>NUCLEOTIDE SEQUENCE</scope>
    <source>
        <strain evidence="2">JCVI_32_bin.64</strain>
    </source>
</reference>
<dbReference type="InterPro" id="IPR052942">
    <property type="entry name" value="LPS_cholinephosphotransferase"/>
</dbReference>
<evidence type="ECO:0000313" key="3">
    <source>
        <dbReference type="Proteomes" id="UP000718630"/>
    </source>
</evidence>
<protein>
    <submittedName>
        <fullName evidence="2">LicD family protein</fullName>
    </submittedName>
</protein>
<organism evidence="2 3">
    <name type="scientific">Schaalia georgiae</name>
    <dbReference type="NCBI Taxonomy" id="52768"/>
    <lineage>
        <taxon>Bacteria</taxon>
        <taxon>Bacillati</taxon>
        <taxon>Actinomycetota</taxon>
        <taxon>Actinomycetes</taxon>
        <taxon>Actinomycetales</taxon>
        <taxon>Actinomycetaceae</taxon>
        <taxon>Schaalia</taxon>
    </lineage>
</organism>
<dbReference type="Proteomes" id="UP000718630">
    <property type="component" value="Unassembled WGS sequence"/>
</dbReference>
<dbReference type="Pfam" id="PF04991">
    <property type="entry name" value="LicD"/>
    <property type="match status" value="1"/>
</dbReference>
<comment type="caution">
    <text evidence="2">The sequence shown here is derived from an EMBL/GenBank/DDBJ whole genome shotgun (WGS) entry which is preliminary data.</text>
</comment>
<sequence length="309" mass="34196">MHSYDPPALAAVQTVTKRVLAEIDRVCAILGVRYTAYGGTAIGAVRHQGFIPWDDDGDVCMPREDYERFIREAPAVLRPEFFIASPLSDADYPISFGVIGLRGSEFVSEVAKGRSFRMPIGVDLFVLDEIAENKRVFARQSRGTWLWARLMFLRGVGNPPTGLPTPARQAASAVMLGVHFALRALRITERGLYRRWLRAAMLGAKKNASAASGAAPADRPVLLGDFSTRDPMRWSATTDELFPAREVPFEDITIRVPRDHDAVLTRGYGDYMRVPEESERVNHKPFHIVLGPHADEYGEAPDGNGGSDE</sequence>
<dbReference type="InterPro" id="IPR007074">
    <property type="entry name" value="LicD/FKTN/FKRP_NTP_transf"/>
</dbReference>
<evidence type="ECO:0000259" key="1">
    <source>
        <dbReference type="Pfam" id="PF04991"/>
    </source>
</evidence>
<dbReference type="PANTHER" id="PTHR43404:SF2">
    <property type="entry name" value="LIPOPOLYSACCHARIDE CHOLINEPHOSPHOTRANSFERASE LICD"/>
    <property type="match status" value="1"/>
</dbReference>
<dbReference type="PANTHER" id="PTHR43404">
    <property type="entry name" value="LIPOPOLYSACCHARIDE CHOLINEPHOSPHOTRANSFERASE LICD"/>
    <property type="match status" value="1"/>
</dbReference>
<proteinExistence type="predicted"/>
<name>A0A929QYA5_9ACTO</name>
<feature type="domain" description="LicD/FKTN/FKRP nucleotidyltransferase" evidence="1">
    <location>
        <begin position="31"/>
        <end position="136"/>
    </location>
</feature>
<evidence type="ECO:0000313" key="2">
    <source>
        <dbReference type="EMBL" id="MBF0940251.1"/>
    </source>
</evidence>
<accession>A0A929QYA5</accession>
<dbReference type="GO" id="GO:0009100">
    <property type="term" value="P:glycoprotein metabolic process"/>
    <property type="evidence" value="ECO:0007669"/>
    <property type="project" value="UniProtKB-ARBA"/>
</dbReference>